<feature type="chain" id="PRO_5045509097" evidence="2">
    <location>
        <begin position="20"/>
        <end position="351"/>
    </location>
</feature>
<sequence length="351" mass="35941">MRRWAAFCIILLSINGVFTQPSISTGDSPPVLGGSDIAAVNPPDVGSASDNTATGAAAAPAQLPAPTPKPRTQAPKLAPHRAPAAAPNSAPKPAPRKPGAVPPAEGPIAAFAPSKVTVGRPVSDAAGPPKAAVKPRSASAKAPAPGKASAREAADIVNIIEARAGAVTRSNTLFLAAVGARVDWIADLGKDGRHVGRFPMEQFISDAFNESSAGGTAWLGNPQAVIQGVPSGQDNSTTIVVILSAPTWNATAETLTFDMTPVTSEAALKLRDGIANGAFAGRKSSGLQRDPVGTVLKDVMVYIDDATMQKGRVEKGADVQKGASLGMNACKSVNFGSWRGPWIWDMYSGCL</sequence>
<organism evidence="3 4">
    <name type="scientific">Coccomyxa viridis</name>
    <dbReference type="NCBI Taxonomy" id="1274662"/>
    <lineage>
        <taxon>Eukaryota</taxon>
        <taxon>Viridiplantae</taxon>
        <taxon>Chlorophyta</taxon>
        <taxon>core chlorophytes</taxon>
        <taxon>Trebouxiophyceae</taxon>
        <taxon>Trebouxiophyceae incertae sedis</taxon>
        <taxon>Coccomyxaceae</taxon>
        <taxon>Coccomyxa</taxon>
    </lineage>
</organism>
<dbReference type="EMBL" id="CAXHTA020000010">
    <property type="protein sequence ID" value="CAL5224327.1"/>
    <property type="molecule type" value="Genomic_DNA"/>
</dbReference>
<feature type="region of interest" description="Disordered" evidence="1">
    <location>
        <begin position="34"/>
        <end position="107"/>
    </location>
</feature>
<evidence type="ECO:0000313" key="3">
    <source>
        <dbReference type="EMBL" id="CAL5224327.1"/>
    </source>
</evidence>
<accession>A0ABP1G3E3</accession>
<feature type="signal peptide" evidence="2">
    <location>
        <begin position="1"/>
        <end position="19"/>
    </location>
</feature>
<comment type="caution">
    <text evidence="3">The sequence shown here is derived from an EMBL/GenBank/DDBJ whole genome shotgun (WGS) entry which is preliminary data.</text>
</comment>
<keyword evidence="4" id="KW-1185">Reference proteome</keyword>
<evidence type="ECO:0000313" key="4">
    <source>
        <dbReference type="Proteomes" id="UP001497392"/>
    </source>
</evidence>
<evidence type="ECO:0000256" key="1">
    <source>
        <dbReference type="SAM" id="MobiDB-lite"/>
    </source>
</evidence>
<feature type="compositionally biased region" description="Low complexity" evidence="1">
    <location>
        <begin position="52"/>
        <end position="62"/>
    </location>
</feature>
<keyword evidence="2" id="KW-0732">Signal</keyword>
<dbReference type="Proteomes" id="UP001497392">
    <property type="component" value="Unassembled WGS sequence"/>
</dbReference>
<feature type="compositionally biased region" description="Low complexity" evidence="1">
    <location>
        <begin position="74"/>
        <end position="91"/>
    </location>
</feature>
<protein>
    <submittedName>
        <fullName evidence="3">G6996 protein</fullName>
    </submittedName>
</protein>
<feature type="compositionally biased region" description="Low complexity" evidence="1">
    <location>
        <begin position="128"/>
        <end position="148"/>
    </location>
</feature>
<proteinExistence type="predicted"/>
<reference evidence="3 4" key="1">
    <citation type="submission" date="2024-06" db="EMBL/GenBank/DDBJ databases">
        <authorList>
            <person name="Kraege A."/>
            <person name="Thomma B."/>
        </authorList>
    </citation>
    <scope>NUCLEOTIDE SEQUENCE [LARGE SCALE GENOMIC DNA]</scope>
</reference>
<name>A0ABP1G3E3_9CHLO</name>
<evidence type="ECO:0000256" key="2">
    <source>
        <dbReference type="SAM" id="SignalP"/>
    </source>
</evidence>
<feature type="region of interest" description="Disordered" evidence="1">
    <location>
        <begin position="119"/>
        <end position="148"/>
    </location>
</feature>
<gene>
    <name evidence="3" type="primary">g6996</name>
    <name evidence="3" type="ORF">VP750_LOCUS5986</name>
</gene>